<dbReference type="EMBL" id="JAAOIW010000005">
    <property type="protein sequence ID" value="NHN31548.1"/>
    <property type="molecule type" value="Genomic_DNA"/>
</dbReference>
<name>A0ABX0J7F1_9BACL</name>
<dbReference type="Pfam" id="PF14062">
    <property type="entry name" value="DUF4253"/>
    <property type="match status" value="1"/>
</dbReference>
<comment type="caution">
    <text evidence="3">The sequence shown here is derived from an EMBL/GenBank/DDBJ whole genome shotgun (WGS) entry which is preliminary data.</text>
</comment>
<evidence type="ECO:0000259" key="2">
    <source>
        <dbReference type="Pfam" id="PF14062"/>
    </source>
</evidence>
<sequence length="313" mass="34967">MWILMGVLVGIIIVKWLNSRERKKKLERERNQSPAPQEPYRWTPPVAQPQEPLPLELGDATMEAKEAMELGDTTLEAREPLELAGKAPQAKEALELTGTKPEAGQVRDSTEPLEIRVLTDLSAEAEIYKLQTIEEARAELQRVSGQAALNYSTYDFGRERNPHCVSVIAPDVTIAIQWVHHMQSVLAQGLVCYAGTREWYGEDKQTGAEVVVGAGKTQFDIVRLARTDACNYDMDNKAIVAKLEQIHMRYGISIKAASSDTVGFAMDVLPKDLQGFCQELYGFCPDIVDQGSGSLAALEEQLEMLQYVELWWD</sequence>
<feature type="region of interest" description="Disordered" evidence="1">
    <location>
        <begin position="25"/>
        <end position="53"/>
    </location>
</feature>
<feature type="domain" description="DUF4253" evidence="2">
    <location>
        <begin position="214"/>
        <end position="313"/>
    </location>
</feature>
<keyword evidence="4" id="KW-1185">Reference proteome</keyword>
<evidence type="ECO:0000256" key="1">
    <source>
        <dbReference type="SAM" id="MobiDB-lite"/>
    </source>
</evidence>
<protein>
    <submittedName>
        <fullName evidence="3">DUF4253 domain-containing protein</fullName>
    </submittedName>
</protein>
<reference evidence="3" key="1">
    <citation type="submission" date="2020-03" db="EMBL/GenBank/DDBJ databases">
        <title>Draft sequencing of Paenibacilllus sp. S3N08.</title>
        <authorList>
            <person name="Kim D.-U."/>
        </authorList>
    </citation>
    <scope>NUCLEOTIDE SEQUENCE</scope>
    <source>
        <strain evidence="3">S3N08</strain>
    </source>
</reference>
<evidence type="ECO:0000313" key="4">
    <source>
        <dbReference type="Proteomes" id="UP001165962"/>
    </source>
</evidence>
<dbReference type="RefSeq" id="WP_166151665.1">
    <property type="nucleotide sequence ID" value="NZ_JAAOIW010000005.1"/>
</dbReference>
<accession>A0ABX0J7F1</accession>
<gene>
    <name evidence="3" type="ORF">G9U52_17080</name>
</gene>
<dbReference type="InterPro" id="IPR025349">
    <property type="entry name" value="DUF4253"/>
</dbReference>
<dbReference type="Proteomes" id="UP001165962">
    <property type="component" value="Unassembled WGS sequence"/>
</dbReference>
<proteinExistence type="predicted"/>
<evidence type="ECO:0000313" key="3">
    <source>
        <dbReference type="EMBL" id="NHN31548.1"/>
    </source>
</evidence>
<organism evidence="3 4">
    <name type="scientific">Paenibacillus agricola</name>
    <dbReference type="NCBI Taxonomy" id="2716264"/>
    <lineage>
        <taxon>Bacteria</taxon>
        <taxon>Bacillati</taxon>
        <taxon>Bacillota</taxon>
        <taxon>Bacilli</taxon>
        <taxon>Bacillales</taxon>
        <taxon>Paenibacillaceae</taxon>
        <taxon>Paenibacillus</taxon>
    </lineage>
</organism>